<feature type="transmembrane region" description="Helical" evidence="1">
    <location>
        <begin position="64"/>
        <end position="84"/>
    </location>
</feature>
<keyword evidence="3" id="KW-1185">Reference proteome</keyword>
<keyword evidence="1" id="KW-0812">Transmembrane</keyword>
<gene>
    <name evidence="2" type="ORF">FJM51_21860</name>
</gene>
<feature type="transmembrane region" description="Helical" evidence="1">
    <location>
        <begin position="190"/>
        <end position="213"/>
    </location>
</feature>
<comment type="caution">
    <text evidence="2">The sequence shown here is derived from an EMBL/GenBank/DDBJ whole genome shotgun (WGS) entry which is preliminary data.</text>
</comment>
<reference evidence="2 3" key="1">
    <citation type="submission" date="2019-06" db="EMBL/GenBank/DDBJ databases">
        <title>A novel bacterium of genus Amaricoccus, isolated from marine sediment.</title>
        <authorList>
            <person name="Huang H."/>
            <person name="Mo K."/>
            <person name="Hu Y."/>
        </authorList>
    </citation>
    <scope>NUCLEOTIDE SEQUENCE [LARGE SCALE GENOMIC DNA]</scope>
    <source>
        <strain evidence="2 3">HB172011</strain>
    </source>
</reference>
<proteinExistence type="predicted"/>
<accession>A0A501WHM2</accession>
<sequence length="232" mass="24310">MSSSDLPPASGPARAEAAPAVELIACPVCDLLQRQADPPVNGRVSCARCGEVLMTNRRGALERTLVASISSVILMVAAIVFPFLELSVAGLSSSASVLEVALAFRGTIVAALSIATLLLIVVIPLIRAAALTYTLLPLILGRRPAPRAERAFRLARELKPWAMAEVFVVGVAVALVKIAGMASISLGPAFWALAGVVVLVISEGASLCEWTVWREIERARKAPPAGTRRVAA</sequence>
<evidence type="ECO:0000256" key="1">
    <source>
        <dbReference type="SAM" id="Phobius"/>
    </source>
</evidence>
<feature type="transmembrane region" description="Helical" evidence="1">
    <location>
        <begin position="161"/>
        <end position="184"/>
    </location>
</feature>
<keyword evidence="1" id="KW-0472">Membrane</keyword>
<organism evidence="2 3">
    <name type="scientific">Amaricoccus solimangrovi</name>
    <dbReference type="NCBI Taxonomy" id="2589815"/>
    <lineage>
        <taxon>Bacteria</taxon>
        <taxon>Pseudomonadati</taxon>
        <taxon>Pseudomonadota</taxon>
        <taxon>Alphaproteobacteria</taxon>
        <taxon>Rhodobacterales</taxon>
        <taxon>Paracoccaceae</taxon>
        <taxon>Amaricoccus</taxon>
    </lineage>
</organism>
<protein>
    <submittedName>
        <fullName evidence="2">Paraquat-inducible protein A</fullName>
    </submittedName>
</protein>
<evidence type="ECO:0000313" key="2">
    <source>
        <dbReference type="EMBL" id="TPE46587.1"/>
    </source>
</evidence>
<dbReference type="Pfam" id="PF04403">
    <property type="entry name" value="PqiA"/>
    <property type="match status" value="1"/>
</dbReference>
<name>A0A501WHM2_9RHOB</name>
<evidence type="ECO:0000313" key="3">
    <source>
        <dbReference type="Proteomes" id="UP000319255"/>
    </source>
</evidence>
<dbReference type="AlphaFoldDB" id="A0A501WHM2"/>
<dbReference type="OrthoDB" id="5291921at2"/>
<dbReference type="RefSeq" id="WP_140456242.1">
    <property type="nucleotide sequence ID" value="NZ_VFRP01000045.1"/>
</dbReference>
<feature type="transmembrane region" description="Helical" evidence="1">
    <location>
        <begin position="108"/>
        <end position="140"/>
    </location>
</feature>
<keyword evidence="1" id="KW-1133">Transmembrane helix</keyword>
<dbReference type="EMBL" id="VFRP01000045">
    <property type="protein sequence ID" value="TPE46587.1"/>
    <property type="molecule type" value="Genomic_DNA"/>
</dbReference>
<dbReference type="InterPro" id="IPR007498">
    <property type="entry name" value="PqiA-like"/>
</dbReference>
<dbReference type="Proteomes" id="UP000319255">
    <property type="component" value="Unassembled WGS sequence"/>
</dbReference>